<organism evidence="2 3">
    <name type="scientific">Araneus ventricosus</name>
    <name type="common">Orbweaver spider</name>
    <name type="synonym">Epeira ventricosa</name>
    <dbReference type="NCBI Taxonomy" id="182803"/>
    <lineage>
        <taxon>Eukaryota</taxon>
        <taxon>Metazoa</taxon>
        <taxon>Ecdysozoa</taxon>
        <taxon>Arthropoda</taxon>
        <taxon>Chelicerata</taxon>
        <taxon>Arachnida</taxon>
        <taxon>Araneae</taxon>
        <taxon>Araneomorphae</taxon>
        <taxon>Entelegynae</taxon>
        <taxon>Araneoidea</taxon>
        <taxon>Araneidae</taxon>
        <taxon>Araneus</taxon>
    </lineage>
</organism>
<feature type="compositionally biased region" description="Polar residues" evidence="1">
    <location>
        <begin position="20"/>
        <end position="39"/>
    </location>
</feature>
<gene>
    <name evidence="2" type="ORF">AVEN_137701_1</name>
</gene>
<keyword evidence="3" id="KW-1185">Reference proteome</keyword>
<name>A0A4Y2AKI6_ARAVE</name>
<dbReference type="EMBL" id="BGPR01232418">
    <property type="protein sequence ID" value="GBL80372.1"/>
    <property type="molecule type" value="Genomic_DNA"/>
</dbReference>
<accession>A0A4Y2AKI6</accession>
<reference evidence="2 3" key="1">
    <citation type="journal article" date="2019" name="Sci. Rep.">
        <title>Orb-weaving spider Araneus ventricosus genome elucidates the spidroin gene catalogue.</title>
        <authorList>
            <person name="Kono N."/>
            <person name="Nakamura H."/>
            <person name="Ohtoshi R."/>
            <person name="Moran D.A.P."/>
            <person name="Shinohara A."/>
            <person name="Yoshida Y."/>
            <person name="Fujiwara M."/>
            <person name="Mori M."/>
            <person name="Tomita M."/>
            <person name="Arakawa K."/>
        </authorList>
    </citation>
    <scope>NUCLEOTIDE SEQUENCE [LARGE SCALE GENOMIC DNA]</scope>
</reference>
<feature type="region of interest" description="Disordered" evidence="1">
    <location>
        <begin position="1"/>
        <end position="41"/>
    </location>
</feature>
<evidence type="ECO:0000313" key="2">
    <source>
        <dbReference type="EMBL" id="GBL80372.1"/>
    </source>
</evidence>
<dbReference type="AlphaFoldDB" id="A0A4Y2AKI6"/>
<protein>
    <submittedName>
        <fullName evidence="2">Uncharacterized protein</fullName>
    </submittedName>
</protein>
<evidence type="ECO:0000313" key="3">
    <source>
        <dbReference type="Proteomes" id="UP000499080"/>
    </source>
</evidence>
<proteinExistence type="predicted"/>
<comment type="caution">
    <text evidence="2">The sequence shown here is derived from an EMBL/GenBank/DDBJ whole genome shotgun (WGS) entry which is preliminary data.</text>
</comment>
<feature type="compositionally biased region" description="Basic and acidic residues" evidence="1">
    <location>
        <begin position="1"/>
        <end position="14"/>
    </location>
</feature>
<evidence type="ECO:0000256" key="1">
    <source>
        <dbReference type="SAM" id="MobiDB-lite"/>
    </source>
</evidence>
<feature type="non-terminal residue" evidence="2">
    <location>
        <position position="1"/>
    </location>
</feature>
<sequence length="62" mass="6718">WAKRTPADVVRKLGEGVPAQVSSSSPDRGSKLRSPSQNIPGIVSKRDVNTMQFLVLIVASER</sequence>
<dbReference type="Proteomes" id="UP000499080">
    <property type="component" value="Unassembled WGS sequence"/>
</dbReference>